<proteinExistence type="predicted"/>
<comment type="caution">
    <text evidence="1">The sequence shown here is derived from an EMBL/GenBank/DDBJ whole genome shotgun (WGS) entry which is preliminary data.</text>
</comment>
<accession>A0AAD8XET7</accession>
<protein>
    <submittedName>
        <fullName evidence="1">Uncharacterized protein</fullName>
    </submittedName>
</protein>
<dbReference type="GeneID" id="85386991"/>
<evidence type="ECO:0000313" key="1">
    <source>
        <dbReference type="EMBL" id="KAK1721357.1"/>
    </source>
</evidence>
<dbReference type="RefSeq" id="XP_060362153.1">
    <property type="nucleotide sequence ID" value="XM_060503092.1"/>
</dbReference>
<sequence>MRPPCLDAFLCGVLLSAVQPPHLTIPSPLSRDPVSELSAMCHFDLSELLFMHSSCSLYVPCSTNPQVSLMGNVVRASGNNSSHGPEQGIPRLTSFTPFTPFTPYPLVFTRALRPSHQQFNVRALLPRFPKEGADCLGLPTSLFLIADSSGLKHASHTTKSAPPDPSFP</sequence>
<dbReference type="Proteomes" id="UP001244207">
    <property type="component" value="Unassembled WGS sequence"/>
</dbReference>
<reference evidence="1" key="1">
    <citation type="submission" date="2021-12" db="EMBL/GenBank/DDBJ databases">
        <title>Comparative genomics, transcriptomics and evolutionary studies reveal genomic signatures of adaptation to plant cell wall in hemibiotrophic fungi.</title>
        <authorList>
            <consortium name="DOE Joint Genome Institute"/>
            <person name="Baroncelli R."/>
            <person name="Diaz J.F."/>
            <person name="Benocci T."/>
            <person name="Peng M."/>
            <person name="Battaglia E."/>
            <person name="Haridas S."/>
            <person name="Andreopoulos W."/>
            <person name="Labutti K."/>
            <person name="Pangilinan J."/>
            <person name="Floch G.L."/>
            <person name="Makela M.R."/>
            <person name="Henrissat B."/>
            <person name="Grigoriev I.V."/>
            <person name="Crouch J.A."/>
            <person name="De Vries R.P."/>
            <person name="Sukno S.A."/>
            <person name="Thon M.R."/>
        </authorList>
    </citation>
    <scope>NUCLEOTIDE SEQUENCE</scope>
    <source>
        <strain evidence="1">CBS 112980</strain>
    </source>
</reference>
<gene>
    <name evidence="1" type="ORF">BDZ83DRAFT_438662</name>
</gene>
<evidence type="ECO:0000313" key="2">
    <source>
        <dbReference type="Proteomes" id="UP001244207"/>
    </source>
</evidence>
<dbReference type="AlphaFoldDB" id="A0AAD8XET7"/>
<keyword evidence="2" id="KW-1185">Reference proteome</keyword>
<dbReference type="EMBL" id="JAHMHS010000085">
    <property type="protein sequence ID" value="KAK1721357.1"/>
    <property type="molecule type" value="Genomic_DNA"/>
</dbReference>
<name>A0AAD8XET7_GLOAC</name>
<organism evidence="1 2">
    <name type="scientific">Glomerella acutata</name>
    <name type="common">Colletotrichum acutatum</name>
    <dbReference type="NCBI Taxonomy" id="27357"/>
    <lineage>
        <taxon>Eukaryota</taxon>
        <taxon>Fungi</taxon>
        <taxon>Dikarya</taxon>
        <taxon>Ascomycota</taxon>
        <taxon>Pezizomycotina</taxon>
        <taxon>Sordariomycetes</taxon>
        <taxon>Hypocreomycetidae</taxon>
        <taxon>Glomerellales</taxon>
        <taxon>Glomerellaceae</taxon>
        <taxon>Colletotrichum</taxon>
        <taxon>Colletotrichum acutatum species complex</taxon>
    </lineage>
</organism>